<name>A0A9Q1QN45_9CARY</name>
<proteinExistence type="predicted"/>
<keyword evidence="4" id="KW-1185">Reference proteome</keyword>
<gene>
    <name evidence="3" type="ORF">Cgig2_011479</name>
</gene>
<sequence length="434" mass="47391">MGGNVSIASPVTPEGLGCVLHEQGGDNCAGPYRAGSLYSRQGGKSVNQDSAVICQGYGTRDGIFCGVFDGHGKNGHKVSRIVRQRLPVLLLDKTILLAEADGELDGNLSENQETSYYDFSSNGKFHQWEEACINAFEEMDKEIKLIRNLDSNFSGTTAVVIMKKGEDLVIANLGDSRAVLGTKTEDGVKAVQLTTDLKPGSPGEVDRIRSSNGRVFALRDEPGVERAWLPRVHVPGIAMSRCFGDFVMKNYGLICTPMVTHHRITSDDLFVVLATDGIWDVLSNEEVTSVVCGVQSEELAAKAVVDAAAAAWKTRLPLAKPDDCTAVNPKTHACRKEDKDECEEAIEEERPIEKNVGATNIGEENDPQSSITKSSACCRKDCGKARNKDSCSSYYDNQIQQETTFDPMLKKRMEMLPLEEQEQSREKGGVTFGR</sequence>
<dbReference type="SUPFAM" id="SSF81606">
    <property type="entry name" value="PP2C-like"/>
    <property type="match status" value="1"/>
</dbReference>
<dbReference type="AlphaFoldDB" id="A0A9Q1QN45"/>
<evidence type="ECO:0000259" key="2">
    <source>
        <dbReference type="PROSITE" id="PS51746"/>
    </source>
</evidence>
<reference evidence="3" key="1">
    <citation type="submission" date="2022-04" db="EMBL/GenBank/DDBJ databases">
        <title>Carnegiea gigantea Genome sequencing and assembly v2.</title>
        <authorList>
            <person name="Copetti D."/>
            <person name="Sanderson M.J."/>
            <person name="Burquez A."/>
            <person name="Wojciechowski M.F."/>
        </authorList>
    </citation>
    <scope>NUCLEOTIDE SEQUENCE</scope>
    <source>
        <strain evidence="3">SGP5-SGP5p</strain>
        <tissue evidence="3">Aerial part</tissue>
    </source>
</reference>
<organism evidence="3 4">
    <name type="scientific">Carnegiea gigantea</name>
    <dbReference type="NCBI Taxonomy" id="171969"/>
    <lineage>
        <taxon>Eukaryota</taxon>
        <taxon>Viridiplantae</taxon>
        <taxon>Streptophyta</taxon>
        <taxon>Embryophyta</taxon>
        <taxon>Tracheophyta</taxon>
        <taxon>Spermatophyta</taxon>
        <taxon>Magnoliopsida</taxon>
        <taxon>eudicotyledons</taxon>
        <taxon>Gunneridae</taxon>
        <taxon>Pentapetalae</taxon>
        <taxon>Caryophyllales</taxon>
        <taxon>Cactineae</taxon>
        <taxon>Cactaceae</taxon>
        <taxon>Cactoideae</taxon>
        <taxon>Echinocereeae</taxon>
        <taxon>Carnegiea</taxon>
    </lineage>
</organism>
<dbReference type="GO" id="GO:0004722">
    <property type="term" value="F:protein serine/threonine phosphatase activity"/>
    <property type="evidence" value="ECO:0007669"/>
    <property type="project" value="InterPro"/>
</dbReference>
<dbReference type="SMART" id="SM00332">
    <property type="entry name" value="PP2Cc"/>
    <property type="match status" value="1"/>
</dbReference>
<dbReference type="EMBL" id="JAKOGI010000027">
    <property type="protein sequence ID" value="KAJ8448858.1"/>
    <property type="molecule type" value="Genomic_DNA"/>
</dbReference>
<feature type="domain" description="PPM-type phosphatase" evidence="2">
    <location>
        <begin position="34"/>
        <end position="331"/>
    </location>
</feature>
<dbReference type="CDD" id="cd00143">
    <property type="entry name" value="PP2Cc"/>
    <property type="match status" value="1"/>
</dbReference>
<dbReference type="InterPro" id="IPR015655">
    <property type="entry name" value="PP2C"/>
</dbReference>
<dbReference type="PROSITE" id="PS51746">
    <property type="entry name" value="PPM_2"/>
    <property type="match status" value="1"/>
</dbReference>
<dbReference type="OrthoDB" id="10264738at2759"/>
<feature type="region of interest" description="Disordered" evidence="1">
    <location>
        <begin position="415"/>
        <end position="434"/>
    </location>
</feature>
<evidence type="ECO:0000256" key="1">
    <source>
        <dbReference type="SAM" id="MobiDB-lite"/>
    </source>
</evidence>
<dbReference type="Proteomes" id="UP001153076">
    <property type="component" value="Unassembled WGS sequence"/>
</dbReference>
<protein>
    <recommendedName>
        <fullName evidence="2">PPM-type phosphatase domain-containing protein</fullName>
    </recommendedName>
</protein>
<dbReference type="Gene3D" id="3.60.40.10">
    <property type="entry name" value="PPM-type phosphatase domain"/>
    <property type="match status" value="1"/>
</dbReference>
<evidence type="ECO:0000313" key="3">
    <source>
        <dbReference type="EMBL" id="KAJ8448858.1"/>
    </source>
</evidence>
<dbReference type="InterPro" id="IPR036457">
    <property type="entry name" value="PPM-type-like_dom_sf"/>
</dbReference>
<dbReference type="InterPro" id="IPR001932">
    <property type="entry name" value="PPM-type_phosphatase-like_dom"/>
</dbReference>
<dbReference type="PANTHER" id="PTHR47992">
    <property type="entry name" value="PROTEIN PHOSPHATASE"/>
    <property type="match status" value="1"/>
</dbReference>
<dbReference type="Pfam" id="PF00481">
    <property type="entry name" value="PP2C"/>
    <property type="match status" value="1"/>
</dbReference>
<accession>A0A9Q1QN45</accession>
<evidence type="ECO:0000313" key="4">
    <source>
        <dbReference type="Proteomes" id="UP001153076"/>
    </source>
</evidence>
<comment type="caution">
    <text evidence="3">The sequence shown here is derived from an EMBL/GenBank/DDBJ whole genome shotgun (WGS) entry which is preliminary data.</text>
</comment>